<protein>
    <submittedName>
        <fullName evidence="1">(rape) hypothetical protein</fullName>
    </submittedName>
</protein>
<evidence type="ECO:0000313" key="1">
    <source>
        <dbReference type="EMBL" id="CAF2113726.1"/>
    </source>
</evidence>
<accession>A0A816UHE5</accession>
<dbReference type="AlphaFoldDB" id="A0A816UHE5"/>
<dbReference type="Proteomes" id="UP001295469">
    <property type="component" value="Chromosome C08"/>
</dbReference>
<name>A0A816UHE5_BRANA</name>
<dbReference type="EMBL" id="HG994372">
    <property type="protein sequence ID" value="CAF2113726.1"/>
    <property type="molecule type" value="Genomic_DNA"/>
</dbReference>
<organism evidence="1">
    <name type="scientific">Brassica napus</name>
    <name type="common">Rape</name>
    <dbReference type="NCBI Taxonomy" id="3708"/>
    <lineage>
        <taxon>Eukaryota</taxon>
        <taxon>Viridiplantae</taxon>
        <taxon>Streptophyta</taxon>
        <taxon>Embryophyta</taxon>
        <taxon>Tracheophyta</taxon>
        <taxon>Spermatophyta</taxon>
        <taxon>Magnoliopsida</taxon>
        <taxon>eudicotyledons</taxon>
        <taxon>Gunneridae</taxon>
        <taxon>Pentapetalae</taxon>
        <taxon>rosids</taxon>
        <taxon>malvids</taxon>
        <taxon>Brassicales</taxon>
        <taxon>Brassicaceae</taxon>
        <taxon>Brassiceae</taxon>
        <taxon>Brassica</taxon>
    </lineage>
</organism>
<proteinExistence type="predicted"/>
<sequence length="70" mass="8111">MPLTVVAAGLSKGLDIYSVLMLDWPFDSGRKKTYLSQERSKNSKVFRPVLEEEIRKKKIVDQNKPKIYLL</sequence>
<gene>
    <name evidence="1" type="ORF">DARMORV10_C08P37960.1</name>
</gene>
<reference evidence="1" key="1">
    <citation type="submission" date="2021-01" db="EMBL/GenBank/DDBJ databases">
        <authorList>
            <consortium name="Genoscope - CEA"/>
            <person name="William W."/>
        </authorList>
    </citation>
    <scope>NUCLEOTIDE SEQUENCE</scope>
</reference>